<dbReference type="Proteomes" id="UP000665020">
    <property type="component" value="Chromosome"/>
</dbReference>
<keyword evidence="4" id="KW-1185">Reference proteome</keyword>
<dbReference type="SUPFAM" id="SSF54637">
    <property type="entry name" value="Thioesterase/thiol ester dehydrase-isomerase"/>
    <property type="match status" value="1"/>
</dbReference>
<dbReference type="NCBIfam" id="TIGR00369">
    <property type="entry name" value="unchar_dom_1"/>
    <property type="match status" value="1"/>
</dbReference>
<dbReference type="KEGG" id="ifn:GM661_14965"/>
<evidence type="ECO:0000256" key="1">
    <source>
        <dbReference type="ARBA" id="ARBA00022801"/>
    </source>
</evidence>
<name>A0A8A7KMU0_9FIRM</name>
<organism evidence="3 4">
    <name type="scientific">Iocasia fonsfrigidae</name>
    <dbReference type="NCBI Taxonomy" id="2682810"/>
    <lineage>
        <taxon>Bacteria</taxon>
        <taxon>Bacillati</taxon>
        <taxon>Bacillota</taxon>
        <taxon>Clostridia</taxon>
        <taxon>Halanaerobiales</taxon>
        <taxon>Halanaerobiaceae</taxon>
        <taxon>Iocasia</taxon>
    </lineage>
</organism>
<dbReference type="Pfam" id="PF03061">
    <property type="entry name" value="4HBT"/>
    <property type="match status" value="1"/>
</dbReference>
<keyword evidence="1" id="KW-0378">Hydrolase</keyword>
<dbReference type="GO" id="GO:0016289">
    <property type="term" value="F:acyl-CoA hydrolase activity"/>
    <property type="evidence" value="ECO:0007669"/>
    <property type="project" value="TreeGrafter"/>
</dbReference>
<evidence type="ECO:0000259" key="2">
    <source>
        <dbReference type="Pfam" id="PF03061"/>
    </source>
</evidence>
<dbReference type="PANTHER" id="PTHR42856">
    <property type="entry name" value="ACYL-COENZYME A THIOESTERASE PAAI"/>
    <property type="match status" value="1"/>
</dbReference>
<protein>
    <submittedName>
        <fullName evidence="3">Hotdog fold thioesterase</fullName>
    </submittedName>
</protein>
<reference evidence="3" key="1">
    <citation type="submission" date="2019-12" db="EMBL/GenBank/DDBJ databases">
        <authorList>
            <person name="zhang j."/>
            <person name="sun C.M."/>
        </authorList>
    </citation>
    <scope>NUCLEOTIDE SEQUENCE</scope>
    <source>
        <strain evidence="3">NS-1</strain>
    </source>
</reference>
<dbReference type="Gene3D" id="3.10.129.10">
    <property type="entry name" value="Hotdog Thioesterase"/>
    <property type="match status" value="1"/>
</dbReference>
<dbReference type="RefSeq" id="WP_230867561.1">
    <property type="nucleotide sequence ID" value="NZ_CP046640.1"/>
</dbReference>
<dbReference type="EMBL" id="CP046640">
    <property type="protein sequence ID" value="QTL99162.1"/>
    <property type="molecule type" value="Genomic_DNA"/>
</dbReference>
<proteinExistence type="predicted"/>
<dbReference type="InterPro" id="IPR006683">
    <property type="entry name" value="Thioestr_dom"/>
</dbReference>
<dbReference type="InterPro" id="IPR029069">
    <property type="entry name" value="HotDog_dom_sf"/>
</dbReference>
<dbReference type="AlphaFoldDB" id="A0A8A7KMU0"/>
<evidence type="ECO:0000313" key="4">
    <source>
        <dbReference type="Proteomes" id="UP000665020"/>
    </source>
</evidence>
<sequence>MNKEIDKYVKNDRFAEYTGIKLIKVDKGYALARLEITDKHLNGVNIVQGGAIFTLADYAFAAASNSKGAVTLGINANISYFKPAQGKLLIAEAREISSSRKLCNYKVDIYDESNDLIAGFNATGYIKG</sequence>
<gene>
    <name evidence="3" type="ORF">GM661_14965</name>
</gene>
<dbReference type="PANTHER" id="PTHR42856:SF1">
    <property type="entry name" value="ACYL-COENZYME A THIOESTERASE PAAI"/>
    <property type="match status" value="1"/>
</dbReference>
<dbReference type="InterPro" id="IPR003736">
    <property type="entry name" value="PAAI_dom"/>
</dbReference>
<dbReference type="CDD" id="cd03443">
    <property type="entry name" value="PaaI_thioesterase"/>
    <property type="match status" value="1"/>
</dbReference>
<accession>A0A8A7KMU0</accession>
<evidence type="ECO:0000313" key="3">
    <source>
        <dbReference type="EMBL" id="QTL99162.1"/>
    </source>
</evidence>
<dbReference type="InterPro" id="IPR052723">
    <property type="entry name" value="Acyl-CoA_thioesterase_PaaI"/>
</dbReference>
<feature type="domain" description="Thioesterase" evidence="2">
    <location>
        <begin position="46"/>
        <end position="117"/>
    </location>
</feature>